<reference evidence="2 3" key="1">
    <citation type="journal article" date="2013" name="Genome Announc.">
        <title>Draft Genome of the Marine Gammaproteobacterium Halomonas titanicae.</title>
        <authorList>
            <person name="Sanchez-Porro C."/>
            <person name="de la Haba R.R."/>
            <person name="Cruz-Hernandez N."/>
            <person name="Gonzalez J.M."/>
            <person name="Reyes-Guirao C."/>
            <person name="Navarro-Sampedro L."/>
            <person name="Carballo M."/>
            <person name="Ventosa A."/>
        </authorList>
    </citation>
    <scope>NUCLEOTIDE SEQUENCE [LARGE SCALE GENOMIC DNA]</scope>
    <source>
        <strain evidence="2 3">BH1</strain>
    </source>
</reference>
<sequence>MTSDTSPSVETRNPIALKNIDTIRDFFSLYLKDKDRFYSLWVDDQPSVLTPFVSDDVAVCKIGVHSGWTAVKAFWDPIFDEMTGTFDWVVDDFIVGEDPNTIVTKAQSAIDVQTGDTWGNKHLRYNGRYVQIFRFRDGKVESFEEYYDTALLNAQYS</sequence>
<organism evidence="2 3">
    <name type="scientific">Vreelandella titanicae BH1</name>
    <dbReference type="NCBI Taxonomy" id="1204738"/>
    <lineage>
        <taxon>Bacteria</taxon>
        <taxon>Pseudomonadati</taxon>
        <taxon>Pseudomonadota</taxon>
        <taxon>Gammaproteobacteria</taxon>
        <taxon>Oceanospirillales</taxon>
        <taxon>Halomonadaceae</taxon>
        <taxon>Vreelandella</taxon>
    </lineage>
</organism>
<proteinExistence type="predicted"/>
<accession>L9U5Q2</accession>
<dbReference type="Proteomes" id="UP000011651">
    <property type="component" value="Unassembled WGS sequence"/>
</dbReference>
<dbReference type="RefSeq" id="WP_009288572.1">
    <property type="nucleotide sequence ID" value="NZ_AOPO01000024.1"/>
</dbReference>
<dbReference type="Pfam" id="PF12680">
    <property type="entry name" value="SnoaL_2"/>
    <property type="match status" value="1"/>
</dbReference>
<evidence type="ECO:0000313" key="3">
    <source>
        <dbReference type="Proteomes" id="UP000011651"/>
    </source>
</evidence>
<name>L9U5Q2_9GAMM</name>
<feature type="domain" description="SnoaL-like" evidence="1">
    <location>
        <begin position="36"/>
        <end position="140"/>
    </location>
</feature>
<evidence type="ECO:0000313" key="2">
    <source>
        <dbReference type="EMBL" id="ELY20230.1"/>
    </source>
</evidence>
<dbReference type="InterPro" id="IPR037401">
    <property type="entry name" value="SnoaL-like"/>
</dbReference>
<dbReference type="InterPro" id="IPR032710">
    <property type="entry name" value="NTF2-like_dom_sf"/>
</dbReference>
<dbReference type="AlphaFoldDB" id="L9U5Q2"/>
<dbReference type="EMBL" id="AOPO01000024">
    <property type="protein sequence ID" value="ELY20230.1"/>
    <property type="molecule type" value="Genomic_DNA"/>
</dbReference>
<dbReference type="Gene3D" id="3.10.450.50">
    <property type="match status" value="1"/>
</dbReference>
<comment type="caution">
    <text evidence="2">The sequence shown here is derived from an EMBL/GenBank/DDBJ whole genome shotgun (WGS) entry which is preliminary data.</text>
</comment>
<dbReference type="SUPFAM" id="SSF54427">
    <property type="entry name" value="NTF2-like"/>
    <property type="match status" value="1"/>
</dbReference>
<evidence type="ECO:0000259" key="1">
    <source>
        <dbReference type="Pfam" id="PF12680"/>
    </source>
</evidence>
<dbReference type="PATRIC" id="fig|1204738.3.peg.4730"/>
<gene>
    <name evidence="2" type="ORF">HALTITAN_3151</name>
</gene>
<protein>
    <recommendedName>
        <fullName evidence="1">SnoaL-like domain-containing protein</fullName>
    </recommendedName>
</protein>